<accession>A0ACA9S3T8</accession>
<keyword evidence="2" id="KW-1185">Reference proteome</keyword>
<gene>
    <name evidence="1" type="ORF">RPERSI_LOCUS25433</name>
</gene>
<proteinExistence type="predicted"/>
<dbReference type="Proteomes" id="UP000789920">
    <property type="component" value="Unassembled WGS sequence"/>
</dbReference>
<dbReference type="EMBL" id="CAJVQC010084107">
    <property type="protein sequence ID" value="CAG8820815.1"/>
    <property type="molecule type" value="Genomic_DNA"/>
</dbReference>
<organism evidence="1 2">
    <name type="scientific">Racocetra persica</name>
    <dbReference type="NCBI Taxonomy" id="160502"/>
    <lineage>
        <taxon>Eukaryota</taxon>
        <taxon>Fungi</taxon>
        <taxon>Fungi incertae sedis</taxon>
        <taxon>Mucoromycota</taxon>
        <taxon>Glomeromycotina</taxon>
        <taxon>Glomeromycetes</taxon>
        <taxon>Diversisporales</taxon>
        <taxon>Gigasporaceae</taxon>
        <taxon>Racocetra</taxon>
    </lineage>
</organism>
<comment type="caution">
    <text evidence="1">The sequence shown here is derived from an EMBL/GenBank/DDBJ whole genome shotgun (WGS) entry which is preliminary data.</text>
</comment>
<reference evidence="1" key="1">
    <citation type="submission" date="2021-06" db="EMBL/GenBank/DDBJ databases">
        <authorList>
            <person name="Kallberg Y."/>
            <person name="Tangrot J."/>
            <person name="Rosling A."/>
        </authorList>
    </citation>
    <scope>NUCLEOTIDE SEQUENCE</scope>
    <source>
        <strain evidence="1">MA461A</strain>
    </source>
</reference>
<name>A0ACA9S3T8_9GLOM</name>
<evidence type="ECO:0000313" key="2">
    <source>
        <dbReference type="Proteomes" id="UP000789920"/>
    </source>
</evidence>
<feature type="non-terminal residue" evidence="1">
    <location>
        <position position="1"/>
    </location>
</feature>
<evidence type="ECO:0000313" key="1">
    <source>
        <dbReference type="EMBL" id="CAG8820815.1"/>
    </source>
</evidence>
<protein>
    <submittedName>
        <fullName evidence="1">21035_t:CDS:1</fullName>
    </submittedName>
</protein>
<sequence length="150" mass="17182">DDLQGDDLQSDDLREDDQQLDKNQQTDDTIAEPTYLNIESAKISDDEDDVNDKNSYSEEKNRTNNKNSAKTEDGSEKNITIDPLYELFQRVFVNDSWNCASPIEKPYYSARIFFLVCYLCGNQNVTKSPKGKQPLCVKCNGKPLPKKQFK</sequence>